<protein>
    <submittedName>
        <fullName evidence="10">Arginyl-tRNA synthetase</fullName>
    </submittedName>
</protein>
<evidence type="ECO:0000259" key="9">
    <source>
        <dbReference type="PROSITE" id="PS50885"/>
    </source>
</evidence>
<evidence type="ECO:0000256" key="3">
    <source>
        <dbReference type="ARBA" id="ARBA00023224"/>
    </source>
</evidence>
<evidence type="ECO:0000256" key="5">
    <source>
        <dbReference type="PROSITE-ProRule" id="PRU00284"/>
    </source>
</evidence>
<keyword evidence="2" id="KW-1003">Cell membrane</keyword>
<dbReference type="AlphaFoldDB" id="A0A1Z4VNR1"/>
<keyword evidence="6" id="KW-0812">Transmembrane</keyword>
<dbReference type="PANTHER" id="PTHR32089:SF112">
    <property type="entry name" value="LYSOZYME-LIKE PROTEIN-RELATED"/>
    <property type="match status" value="1"/>
</dbReference>
<dbReference type="Gene3D" id="1.10.287.950">
    <property type="entry name" value="Methyl-accepting chemotaxis protein"/>
    <property type="match status" value="1"/>
</dbReference>
<dbReference type="PANTHER" id="PTHR32089">
    <property type="entry name" value="METHYL-ACCEPTING CHEMOTAXIS PROTEIN MCPB"/>
    <property type="match status" value="1"/>
</dbReference>
<dbReference type="FunFam" id="1.10.287.950:FF:000001">
    <property type="entry name" value="Methyl-accepting chemotaxis sensory transducer"/>
    <property type="match status" value="1"/>
</dbReference>
<comment type="subcellular location">
    <subcellularLocation>
        <location evidence="1">Cell inner membrane</location>
        <topology evidence="1">Multi-pass membrane protein</topology>
    </subcellularLocation>
</comment>
<dbReference type="Pfam" id="PF00672">
    <property type="entry name" value="HAMP"/>
    <property type="match status" value="1"/>
</dbReference>
<dbReference type="InterPro" id="IPR004090">
    <property type="entry name" value="Chemotax_Me-accpt_rcpt"/>
</dbReference>
<proteinExistence type="inferred from homology"/>
<dbReference type="EMBL" id="AP018052">
    <property type="protein sequence ID" value="BAZ93241.1"/>
    <property type="molecule type" value="Genomic_DNA"/>
</dbReference>
<accession>A0A1Z4VNR1</accession>
<evidence type="ECO:0000256" key="1">
    <source>
        <dbReference type="ARBA" id="ARBA00004429"/>
    </source>
</evidence>
<feature type="domain" description="T-SNARE coiled-coil homology" evidence="8">
    <location>
        <begin position="456"/>
        <end position="518"/>
    </location>
</feature>
<reference evidence="10 11" key="1">
    <citation type="submission" date="2017-05" db="EMBL/GenBank/DDBJ databases">
        <title>Thiocyanate degradation by Thiohalobacter thiocyanaticus FOKN1.</title>
        <authorList>
            <person name="Oshiki M."/>
            <person name="Fukushima T."/>
            <person name="Kawano S."/>
            <person name="Nakagawa J."/>
        </authorList>
    </citation>
    <scope>NUCLEOTIDE SEQUENCE [LARGE SCALE GENOMIC DNA]</scope>
    <source>
        <strain evidence="10 11">FOKN1</strain>
    </source>
</reference>
<dbReference type="PRINTS" id="PR00260">
    <property type="entry name" value="CHEMTRNSDUCR"/>
</dbReference>
<keyword evidence="6" id="KW-0472">Membrane</keyword>
<dbReference type="Proteomes" id="UP000218765">
    <property type="component" value="Chromosome"/>
</dbReference>
<keyword evidence="11" id="KW-1185">Reference proteome</keyword>
<evidence type="ECO:0000313" key="11">
    <source>
        <dbReference type="Proteomes" id="UP000218765"/>
    </source>
</evidence>
<dbReference type="SMART" id="SM00283">
    <property type="entry name" value="MA"/>
    <property type="match status" value="1"/>
</dbReference>
<keyword evidence="6" id="KW-1133">Transmembrane helix</keyword>
<dbReference type="PROSITE" id="PS50885">
    <property type="entry name" value="HAMP"/>
    <property type="match status" value="1"/>
</dbReference>
<dbReference type="InterPro" id="IPR004089">
    <property type="entry name" value="MCPsignal_dom"/>
</dbReference>
<evidence type="ECO:0000256" key="6">
    <source>
        <dbReference type="SAM" id="Phobius"/>
    </source>
</evidence>
<dbReference type="GO" id="GO:0004812">
    <property type="term" value="F:aminoacyl-tRNA ligase activity"/>
    <property type="evidence" value="ECO:0007669"/>
    <property type="project" value="UniProtKB-KW"/>
</dbReference>
<dbReference type="CDD" id="cd11386">
    <property type="entry name" value="MCP_signal"/>
    <property type="match status" value="1"/>
</dbReference>
<keyword evidence="10" id="KW-0030">Aminoacyl-tRNA synthetase</keyword>
<feature type="transmembrane region" description="Helical" evidence="6">
    <location>
        <begin position="188"/>
        <end position="210"/>
    </location>
</feature>
<dbReference type="SMART" id="SM00304">
    <property type="entry name" value="HAMP"/>
    <property type="match status" value="2"/>
</dbReference>
<dbReference type="SUPFAM" id="SSF58104">
    <property type="entry name" value="Methyl-accepting chemotaxis protein (MCP) signaling domain"/>
    <property type="match status" value="1"/>
</dbReference>
<gene>
    <name evidence="10" type="ORF">FOKN1_0839</name>
</gene>
<keyword evidence="3 5" id="KW-0807">Transducer</keyword>
<dbReference type="GO" id="GO:0005886">
    <property type="term" value="C:plasma membrane"/>
    <property type="evidence" value="ECO:0007669"/>
    <property type="project" value="UniProtKB-SubCell"/>
</dbReference>
<keyword evidence="2" id="KW-0997">Cell inner membrane</keyword>
<evidence type="ECO:0000259" key="8">
    <source>
        <dbReference type="PROSITE" id="PS50192"/>
    </source>
</evidence>
<dbReference type="GO" id="GO:0004888">
    <property type="term" value="F:transmembrane signaling receptor activity"/>
    <property type="evidence" value="ECO:0007669"/>
    <property type="project" value="InterPro"/>
</dbReference>
<dbReference type="InterPro" id="IPR000727">
    <property type="entry name" value="T_SNARE_dom"/>
</dbReference>
<name>A0A1Z4VNR1_9GAMM</name>
<dbReference type="CDD" id="cd06225">
    <property type="entry name" value="HAMP"/>
    <property type="match status" value="1"/>
</dbReference>
<sequence>MHWLMGSIRNKLLLISGGGTLLLLLASFFGFGQLNGAIERYHQLNDVELIHERLAQQLELSYREQQLAWSRLLLQAGSVTELERHWLDYQALAQRVREQADILATEMDDSEILSRIEAFQTDYEQWVADQHAALQLLRQNGFDADRAGLTTAAADQQLTTQLVGLITTLQDRTLQTSTAARESAREGYHLSLGLMAVVVAVAAVLFFVGVQTQIIRPAQHLATRLKAIATGDFTVSVDVTQRDELGQIADAVREICGHLGEMVGEFSRVSATLTGAAEQLAVITSHTRQGVKEQQSETDQVATAINQMTASVQEVAQSTVSAAEAASNADSEVGNGQQVVRETVQAINALAADVRQGATVIAKLDSDSETIGTVLDVIRGIAEQTNLLALNAAIEAARAGEQGRGFAVVADEVRTLAQRTQESTEEIQAMIERLQGGAREAVEVMERSRSQAESSVEQASRADQSLQSIQAAVATIHNMSTQIASAAEEQGAVAEEINCNISNITEVVGRTADEAEQIAASSQDLNTLSGELQAVVGRFRI</sequence>
<comment type="similarity">
    <text evidence="4">Belongs to the methyl-accepting chemotaxis (MCP) protein family.</text>
</comment>
<feature type="domain" description="Methyl-accepting transducer" evidence="7">
    <location>
        <begin position="269"/>
        <end position="505"/>
    </location>
</feature>
<dbReference type="RefSeq" id="WP_172844247.1">
    <property type="nucleotide sequence ID" value="NZ_AP018052.1"/>
</dbReference>
<dbReference type="PROSITE" id="PS50192">
    <property type="entry name" value="T_SNARE"/>
    <property type="match status" value="1"/>
</dbReference>
<organism evidence="10 11">
    <name type="scientific">Thiohalobacter thiocyanaticus</name>
    <dbReference type="NCBI Taxonomy" id="585455"/>
    <lineage>
        <taxon>Bacteria</taxon>
        <taxon>Pseudomonadati</taxon>
        <taxon>Pseudomonadota</taxon>
        <taxon>Gammaproteobacteria</taxon>
        <taxon>Thiohalobacterales</taxon>
        <taxon>Thiohalobacteraceae</taxon>
        <taxon>Thiohalobacter</taxon>
    </lineage>
</organism>
<dbReference type="PROSITE" id="PS50111">
    <property type="entry name" value="CHEMOTAXIS_TRANSDUC_2"/>
    <property type="match status" value="1"/>
</dbReference>
<dbReference type="KEGG" id="ttc:FOKN1_0839"/>
<keyword evidence="10" id="KW-0436">Ligase</keyword>
<feature type="domain" description="HAMP" evidence="9">
    <location>
        <begin position="212"/>
        <end position="264"/>
    </location>
</feature>
<dbReference type="InterPro" id="IPR003660">
    <property type="entry name" value="HAMP_dom"/>
</dbReference>
<evidence type="ECO:0000256" key="2">
    <source>
        <dbReference type="ARBA" id="ARBA00022519"/>
    </source>
</evidence>
<dbReference type="Pfam" id="PF00015">
    <property type="entry name" value="MCPsignal"/>
    <property type="match status" value="1"/>
</dbReference>
<evidence type="ECO:0000259" key="7">
    <source>
        <dbReference type="PROSITE" id="PS50111"/>
    </source>
</evidence>
<evidence type="ECO:0000256" key="4">
    <source>
        <dbReference type="ARBA" id="ARBA00029447"/>
    </source>
</evidence>
<dbReference type="GO" id="GO:0007165">
    <property type="term" value="P:signal transduction"/>
    <property type="evidence" value="ECO:0007669"/>
    <property type="project" value="UniProtKB-KW"/>
</dbReference>
<evidence type="ECO:0000313" key="10">
    <source>
        <dbReference type="EMBL" id="BAZ93241.1"/>
    </source>
</evidence>
<dbReference type="GO" id="GO:0006935">
    <property type="term" value="P:chemotaxis"/>
    <property type="evidence" value="ECO:0007669"/>
    <property type="project" value="InterPro"/>
</dbReference>